<sequence>MTFNPIAEINAAKDNILSSISALSFVIDTGLDQIERYLFSYEINRRIQSRISNNNIYLKGKNIDMLKIKNKLLDNIKLNSEPPKPVAEIKKEPKEIAPKVEEPKKIPIKPVETKKPEIQLTKEELDRIKKLEEFLGSENIELKEIKKFQVPENYDPSEFYNIAMEFLNK</sequence>
<proteinExistence type="predicted"/>
<dbReference type="VEuPathDB" id="TrichDB:TVAGG3_0481080"/>
<gene>
    <name evidence="1" type="ORF">TVAG_383960</name>
</gene>
<protein>
    <submittedName>
        <fullName evidence="1">Uncharacterized protein</fullName>
    </submittedName>
</protein>
<dbReference type="InParanoid" id="A2F095"/>
<evidence type="ECO:0000313" key="1">
    <source>
        <dbReference type="EMBL" id="EAY01657.1"/>
    </source>
</evidence>
<dbReference type="EMBL" id="DS113560">
    <property type="protein sequence ID" value="EAY01657.1"/>
    <property type="molecule type" value="Genomic_DNA"/>
</dbReference>
<name>A2F095_TRIV3</name>
<organism evidence="1 2">
    <name type="scientific">Trichomonas vaginalis (strain ATCC PRA-98 / G3)</name>
    <dbReference type="NCBI Taxonomy" id="412133"/>
    <lineage>
        <taxon>Eukaryota</taxon>
        <taxon>Metamonada</taxon>
        <taxon>Parabasalia</taxon>
        <taxon>Trichomonadida</taxon>
        <taxon>Trichomonadidae</taxon>
        <taxon>Trichomonas</taxon>
    </lineage>
</organism>
<dbReference type="KEGG" id="tva:4759484"/>
<reference evidence="1" key="2">
    <citation type="journal article" date="2007" name="Science">
        <title>Draft genome sequence of the sexually transmitted pathogen Trichomonas vaginalis.</title>
        <authorList>
            <person name="Carlton J.M."/>
            <person name="Hirt R.P."/>
            <person name="Silva J.C."/>
            <person name="Delcher A.L."/>
            <person name="Schatz M."/>
            <person name="Zhao Q."/>
            <person name="Wortman J.R."/>
            <person name="Bidwell S.L."/>
            <person name="Alsmark U.C.M."/>
            <person name="Besteiro S."/>
            <person name="Sicheritz-Ponten T."/>
            <person name="Noel C.J."/>
            <person name="Dacks J.B."/>
            <person name="Foster P.G."/>
            <person name="Simillion C."/>
            <person name="Van de Peer Y."/>
            <person name="Miranda-Saavedra D."/>
            <person name="Barton G.J."/>
            <person name="Westrop G.D."/>
            <person name="Mueller S."/>
            <person name="Dessi D."/>
            <person name="Fiori P.L."/>
            <person name="Ren Q."/>
            <person name="Paulsen I."/>
            <person name="Zhang H."/>
            <person name="Bastida-Corcuera F.D."/>
            <person name="Simoes-Barbosa A."/>
            <person name="Brown M.T."/>
            <person name="Hayes R.D."/>
            <person name="Mukherjee M."/>
            <person name="Okumura C.Y."/>
            <person name="Schneider R."/>
            <person name="Smith A.J."/>
            <person name="Vanacova S."/>
            <person name="Villalvazo M."/>
            <person name="Haas B.J."/>
            <person name="Pertea M."/>
            <person name="Feldblyum T.V."/>
            <person name="Utterback T.R."/>
            <person name="Shu C.L."/>
            <person name="Osoegawa K."/>
            <person name="de Jong P.J."/>
            <person name="Hrdy I."/>
            <person name="Horvathova L."/>
            <person name="Zubacova Z."/>
            <person name="Dolezal P."/>
            <person name="Malik S.B."/>
            <person name="Logsdon J.M. Jr."/>
            <person name="Henze K."/>
            <person name="Gupta A."/>
            <person name="Wang C.C."/>
            <person name="Dunne R.L."/>
            <person name="Upcroft J.A."/>
            <person name="Upcroft P."/>
            <person name="White O."/>
            <person name="Salzberg S.L."/>
            <person name="Tang P."/>
            <person name="Chiu C.-H."/>
            <person name="Lee Y.-S."/>
            <person name="Embley T.M."/>
            <person name="Coombs G.H."/>
            <person name="Mottram J.C."/>
            <person name="Tachezy J."/>
            <person name="Fraser-Liggett C.M."/>
            <person name="Johnson P.J."/>
        </authorList>
    </citation>
    <scope>NUCLEOTIDE SEQUENCE [LARGE SCALE GENOMIC DNA]</scope>
    <source>
        <strain evidence="1">G3</strain>
    </source>
</reference>
<reference evidence="1" key="1">
    <citation type="submission" date="2006-10" db="EMBL/GenBank/DDBJ databases">
        <authorList>
            <person name="Amadeo P."/>
            <person name="Zhao Q."/>
            <person name="Wortman J."/>
            <person name="Fraser-Liggett C."/>
            <person name="Carlton J."/>
        </authorList>
    </citation>
    <scope>NUCLEOTIDE SEQUENCE</scope>
    <source>
        <strain evidence="1">G3</strain>
    </source>
</reference>
<accession>A2F095</accession>
<keyword evidence="2" id="KW-1185">Reference proteome</keyword>
<dbReference type="RefSeq" id="XP_001314250.1">
    <property type="nucleotide sequence ID" value="XM_001314234.1"/>
</dbReference>
<dbReference type="Proteomes" id="UP000001542">
    <property type="component" value="Unassembled WGS sequence"/>
</dbReference>
<dbReference type="VEuPathDB" id="TrichDB:TVAG_383960"/>
<evidence type="ECO:0000313" key="2">
    <source>
        <dbReference type="Proteomes" id="UP000001542"/>
    </source>
</evidence>
<dbReference type="AlphaFoldDB" id="A2F095"/>